<dbReference type="InterPro" id="IPR050778">
    <property type="entry name" value="Cueball_EGF_LRP_Nidogen"/>
</dbReference>
<evidence type="ECO:0000256" key="1">
    <source>
        <dbReference type="ARBA" id="ARBA00022536"/>
    </source>
</evidence>
<dbReference type="SUPFAM" id="SSF63825">
    <property type="entry name" value="YWTD domain"/>
    <property type="match status" value="1"/>
</dbReference>
<sequence length="314" mass="35936">MYGESHGISWTDLNIDDRLPPLLTQMYMDVFSIDYHYQRRCLFYSGWGNIWSWPIEPGGCKDVPRLVVEGGGVKSLAVDWVRDVVYWTLLDNRTVWRADLTGNNSTVVLSNTGNLARHDNLVLDPYSRFLFLAADGDHFLRSDLEGEGLKRVTIEGGRNIRVVSLALDTGARRLYLSVRWDHLPHILSCGYDGSRVQDYQLTGEWWNSFVSIGVLKDQLFWAHRGWVEGDHDTVWKAKVLGGGNLTWLKEYTAPGSFLGPITTIWTLKVYHPSIQMPREETWMISSAHQRSAQLLLTVATTCLWNMINYNNIIQ</sequence>
<evidence type="ECO:0000313" key="3">
    <source>
        <dbReference type="EMBL" id="JAT29517.1"/>
    </source>
</evidence>
<proteinExistence type="predicted"/>
<keyword evidence="1" id="KW-0245">EGF-like domain</keyword>
<protein>
    <recommendedName>
        <fullName evidence="4">Bee-milk protein</fullName>
    </recommendedName>
</protein>
<dbReference type="PANTHER" id="PTHR46513">
    <property type="entry name" value="VITELLOGENIN RECEPTOR-LIKE PROTEIN-RELATED-RELATED"/>
    <property type="match status" value="1"/>
</dbReference>
<dbReference type="EMBL" id="GEBQ01010460">
    <property type="protein sequence ID" value="JAT29517.1"/>
    <property type="molecule type" value="Transcribed_RNA"/>
</dbReference>
<dbReference type="PANTHER" id="PTHR46513:SF13">
    <property type="entry name" value="EGF-LIKE DOMAIN-CONTAINING PROTEIN"/>
    <property type="match status" value="1"/>
</dbReference>
<keyword evidence="2" id="KW-0677">Repeat</keyword>
<evidence type="ECO:0008006" key="4">
    <source>
        <dbReference type="Google" id="ProtNLM"/>
    </source>
</evidence>
<organism evidence="3">
    <name type="scientific">Graphocephala atropunctata</name>
    <dbReference type="NCBI Taxonomy" id="36148"/>
    <lineage>
        <taxon>Eukaryota</taxon>
        <taxon>Metazoa</taxon>
        <taxon>Ecdysozoa</taxon>
        <taxon>Arthropoda</taxon>
        <taxon>Hexapoda</taxon>
        <taxon>Insecta</taxon>
        <taxon>Pterygota</taxon>
        <taxon>Neoptera</taxon>
        <taxon>Paraneoptera</taxon>
        <taxon>Hemiptera</taxon>
        <taxon>Auchenorrhyncha</taxon>
        <taxon>Membracoidea</taxon>
        <taxon>Cicadellidae</taxon>
        <taxon>Cicadellinae</taxon>
        <taxon>Cicadellini</taxon>
        <taxon>Graphocephala</taxon>
    </lineage>
</organism>
<reference evidence="3" key="1">
    <citation type="submission" date="2015-11" db="EMBL/GenBank/DDBJ databases">
        <title>De novo transcriptome assembly of four potential Pierce s Disease insect vectors from Arizona vineyards.</title>
        <authorList>
            <person name="Tassone E.E."/>
        </authorList>
    </citation>
    <scope>NUCLEOTIDE SEQUENCE</scope>
</reference>
<name>A0A1B6M0S0_9HEMI</name>
<dbReference type="SMART" id="SM00135">
    <property type="entry name" value="LY"/>
    <property type="match status" value="2"/>
</dbReference>
<dbReference type="AlphaFoldDB" id="A0A1B6M0S0"/>
<dbReference type="InterPro" id="IPR000033">
    <property type="entry name" value="LDLR_classB_rpt"/>
</dbReference>
<evidence type="ECO:0000256" key="2">
    <source>
        <dbReference type="ARBA" id="ARBA00022737"/>
    </source>
</evidence>
<accession>A0A1B6M0S0</accession>
<gene>
    <name evidence="3" type="ORF">g.24189</name>
</gene>
<dbReference type="Gene3D" id="2.120.10.30">
    <property type="entry name" value="TolB, C-terminal domain"/>
    <property type="match status" value="1"/>
</dbReference>
<dbReference type="InterPro" id="IPR011042">
    <property type="entry name" value="6-blade_b-propeller_TolB-like"/>
</dbReference>